<proteinExistence type="predicted"/>
<organism evidence="2 3">
    <name type="scientific">Plenodomus tracheiphilus IPT5</name>
    <dbReference type="NCBI Taxonomy" id="1408161"/>
    <lineage>
        <taxon>Eukaryota</taxon>
        <taxon>Fungi</taxon>
        <taxon>Dikarya</taxon>
        <taxon>Ascomycota</taxon>
        <taxon>Pezizomycotina</taxon>
        <taxon>Dothideomycetes</taxon>
        <taxon>Pleosporomycetidae</taxon>
        <taxon>Pleosporales</taxon>
        <taxon>Pleosporineae</taxon>
        <taxon>Leptosphaeriaceae</taxon>
        <taxon>Plenodomus</taxon>
    </lineage>
</organism>
<name>A0A6A7BM65_9PLEO</name>
<dbReference type="EMBL" id="MU006291">
    <property type="protein sequence ID" value="KAF2855238.1"/>
    <property type="molecule type" value="Genomic_DNA"/>
</dbReference>
<gene>
    <name evidence="2" type="ORF">T440DRAFT_504677</name>
</gene>
<feature type="compositionally biased region" description="Low complexity" evidence="1">
    <location>
        <begin position="43"/>
        <end position="54"/>
    </location>
</feature>
<keyword evidence="3" id="KW-1185">Reference proteome</keyword>
<dbReference type="Proteomes" id="UP000799423">
    <property type="component" value="Unassembled WGS sequence"/>
</dbReference>
<sequence length="274" mass="29674">MPALSRYDGTTEGSNSPGHPDQHIDALGSNPEEDEGPQNAPVTLEDTTTETTEPEYTTIIVLLEGRGLEIVQEISNSGCNDEEQLFQLETARQDPTLTTNDRHLIIAARLQILYRRRAVQGPTNGQLTSSRASQENVNSSIASPAVVAPMTTNPPHNVQQDHQTPTPTPVPAVPIPTATNPLIDSTIGAFLARHISTLFPNHRAYLAALIVASRNTALPLADRHAITQQINNIFSADLSDISADLPYVSAEIDAQLRRSDPTYDDDMSSPSTEI</sequence>
<evidence type="ECO:0000313" key="3">
    <source>
        <dbReference type="Proteomes" id="UP000799423"/>
    </source>
</evidence>
<feature type="compositionally biased region" description="Polar residues" evidence="1">
    <location>
        <begin position="150"/>
        <end position="163"/>
    </location>
</feature>
<reference evidence="2" key="1">
    <citation type="submission" date="2020-01" db="EMBL/GenBank/DDBJ databases">
        <authorList>
            <consortium name="DOE Joint Genome Institute"/>
            <person name="Haridas S."/>
            <person name="Albert R."/>
            <person name="Binder M."/>
            <person name="Bloem J."/>
            <person name="Labutti K."/>
            <person name="Salamov A."/>
            <person name="Andreopoulos B."/>
            <person name="Baker S.E."/>
            <person name="Barry K."/>
            <person name="Bills G."/>
            <person name="Bluhm B.H."/>
            <person name="Cannon C."/>
            <person name="Castanera R."/>
            <person name="Culley D.E."/>
            <person name="Daum C."/>
            <person name="Ezra D."/>
            <person name="Gonzalez J.B."/>
            <person name="Henrissat B."/>
            <person name="Kuo A."/>
            <person name="Liang C."/>
            <person name="Lipzen A."/>
            <person name="Lutzoni F."/>
            <person name="Magnuson J."/>
            <person name="Mondo S."/>
            <person name="Nolan M."/>
            <person name="Ohm R."/>
            <person name="Pangilinan J."/>
            <person name="Park H.-J."/>
            <person name="Ramirez L."/>
            <person name="Alfaro M."/>
            <person name="Sun H."/>
            <person name="Tritt A."/>
            <person name="Yoshinaga Y."/>
            <person name="Zwiers L.-H."/>
            <person name="Turgeon B.G."/>
            <person name="Goodwin S.B."/>
            <person name="Spatafora J.W."/>
            <person name="Crous P.W."/>
            <person name="Grigoriev I.V."/>
        </authorList>
    </citation>
    <scope>NUCLEOTIDE SEQUENCE</scope>
    <source>
        <strain evidence="2">IPT5</strain>
    </source>
</reference>
<dbReference type="OrthoDB" id="10655463at2759"/>
<protein>
    <submittedName>
        <fullName evidence="2">Uncharacterized protein</fullName>
    </submittedName>
</protein>
<accession>A0A6A7BM65</accession>
<evidence type="ECO:0000313" key="2">
    <source>
        <dbReference type="EMBL" id="KAF2855238.1"/>
    </source>
</evidence>
<feature type="region of interest" description="Disordered" evidence="1">
    <location>
        <begin position="147"/>
        <end position="167"/>
    </location>
</feature>
<feature type="region of interest" description="Disordered" evidence="1">
    <location>
        <begin position="1"/>
        <end position="54"/>
    </location>
</feature>
<evidence type="ECO:0000256" key="1">
    <source>
        <dbReference type="SAM" id="MobiDB-lite"/>
    </source>
</evidence>
<dbReference type="AlphaFoldDB" id="A0A6A7BM65"/>